<reference evidence="1 2" key="1">
    <citation type="submission" date="2014-09" db="EMBL/GenBank/DDBJ databases">
        <authorList>
            <person name="Ellenberger Sabrina"/>
        </authorList>
    </citation>
    <scope>NUCLEOTIDE SEQUENCE [LARGE SCALE GENOMIC DNA]</scope>
    <source>
        <strain evidence="1 2">CBS 412.66</strain>
    </source>
</reference>
<dbReference type="PANTHER" id="PTHR10492:SF57">
    <property type="entry name" value="ATP-DEPENDENT DNA HELICASE"/>
    <property type="match status" value="1"/>
</dbReference>
<dbReference type="Proteomes" id="UP000054107">
    <property type="component" value="Unassembled WGS sequence"/>
</dbReference>
<gene>
    <name evidence="1" type="primary">PARPA_10879.1 scaffold 41979</name>
</gene>
<name>A0A0B7NGR1_9FUNG</name>
<keyword evidence="2" id="KW-1185">Reference proteome</keyword>
<dbReference type="AlphaFoldDB" id="A0A0B7NGR1"/>
<accession>A0A0B7NGR1</accession>
<protein>
    <submittedName>
        <fullName evidence="1">Uncharacterized protein</fullName>
    </submittedName>
</protein>
<evidence type="ECO:0000313" key="2">
    <source>
        <dbReference type="Proteomes" id="UP000054107"/>
    </source>
</evidence>
<sequence length="138" mass="15697">MKCFKGFPKDIQPATVAKDDGHPLSRRKQDGRGKKFKAHINVEVCATVKAIKFIYNYIYKGSDQTRVRVQNNNDEIRKYLNGSYISPVEAVWRLFSFPLHEESLSATKLATHLPEQQPVYFQPIASIEGPCLTTAIQL</sequence>
<organism evidence="1 2">
    <name type="scientific">Parasitella parasitica</name>
    <dbReference type="NCBI Taxonomy" id="35722"/>
    <lineage>
        <taxon>Eukaryota</taxon>
        <taxon>Fungi</taxon>
        <taxon>Fungi incertae sedis</taxon>
        <taxon>Mucoromycota</taxon>
        <taxon>Mucoromycotina</taxon>
        <taxon>Mucoromycetes</taxon>
        <taxon>Mucorales</taxon>
        <taxon>Mucorineae</taxon>
        <taxon>Mucoraceae</taxon>
        <taxon>Parasitella</taxon>
    </lineage>
</organism>
<dbReference type="STRING" id="35722.A0A0B7NGR1"/>
<dbReference type="OrthoDB" id="2276331at2759"/>
<evidence type="ECO:0000313" key="1">
    <source>
        <dbReference type="EMBL" id="CEP16607.1"/>
    </source>
</evidence>
<proteinExistence type="predicted"/>
<dbReference type="PANTHER" id="PTHR10492">
    <property type="match status" value="1"/>
</dbReference>
<dbReference type="EMBL" id="LN733219">
    <property type="protein sequence ID" value="CEP16607.1"/>
    <property type="molecule type" value="Genomic_DNA"/>
</dbReference>